<dbReference type="Proteomes" id="UP000642070">
    <property type="component" value="Unassembled WGS sequence"/>
</dbReference>
<feature type="domain" description="Alcohol dehydrogenase-like N-terminal" evidence="7">
    <location>
        <begin position="27"/>
        <end position="136"/>
    </location>
</feature>
<evidence type="ECO:0000259" key="6">
    <source>
        <dbReference type="Pfam" id="PF00107"/>
    </source>
</evidence>
<dbReference type="GO" id="GO:0016491">
    <property type="term" value="F:oxidoreductase activity"/>
    <property type="evidence" value="ECO:0007669"/>
    <property type="project" value="UniProtKB-KW"/>
</dbReference>
<dbReference type="InterPro" id="IPR036291">
    <property type="entry name" value="NAD(P)-bd_dom_sf"/>
</dbReference>
<keyword evidence="3 5" id="KW-0862">Zinc</keyword>
<dbReference type="PANTHER" id="PTHR42813">
    <property type="entry name" value="ZINC-TYPE ALCOHOL DEHYDROGENASE-LIKE"/>
    <property type="match status" value="1"/>
</dbReference>
<accession>A0A917UDP4</accession>
<sequence length="343" mass="35879">MRGLVYHGPRDVRYDVVADPALSNPAGAIVRVGKASICGSDLHIFHGENARGTGFTIGHEAIGQIVEAGAEVHRFKAGDRVLVSAGVRCGRCEGCASGPHCTVQGDNFCYGLGPDLPGSQAELLEVPYADANLMRLPADVSEENALLLADCANTAWYGAKKAKIVPGAEVAVIGLGPIGLVAVMSAFLQGAARVFAVDPVADRRRRAEELGASSLAPEGAKELIMEATRGGVGHVVDAVGTDESIDTALRVVRNRGAVSVVGLSPSKRMAFPMMRAQMLSLDFHIGLATGEDTPGLLNLMRAGRFNPAVVFSHRLPLSAGVTAYELFDQRADGVCKVLLDATA</sequence>
<dbReference type="InterPro" id="IPR013154">
    <property type="entry name" value="ADH-like_N"/>
</dbReference>
<dbReference type="Gene3D" id="3.40.50.720">
    <property type="entry name" value="NAD(P)-binding Rossmann-like Domain"/>
    <property type="match status" value="1"/>
</dbReference>
<evidence type="ECO:0000256" key="5">
    <source>
        <dbReference type="RuleBase" id="RU361277"/>
    </source>
</evidence>
<dbReference type="PANTHER" id="PTHR42813:SF2">
    <property type="entry name" value="DEHYDROGENASE, ZINC-CONTAINING, PUTATIVE (AFU_ORTHOLOGUE AFUA_2G02810)-RELATED"/>
    <property type="match status" value="1"/>
</dbReference>
<proteinExistence type="inferred from homology"/>
<organism evidence="8 9">
    <name type="scientific">Dactylosporangium sucinum</name>
    <dbReference type="NCBI Taxonomy" id="1424081"/>
    <lineage>
        <taxon>Bacteria</taxon>
        <taxon>Bacillati</taxon>
        <taxon>Actinomycetota</taxon>
        <taxon>Actinomycetes</taxon>
        <taxon>Micromonosporales</taxon>
        <taxon>Micromonosporaceae</taxon>
        <taxon>Dactylosporangium</taxon>
    </lineage>
</organism>
<dbReference type="PROSITE" id="PS00059">
    <property type="entry name" value="ADH_ZINC"/>
    <property type="match status" value="1"/>
</dbReference>
<comment type="cofactor">
    <cofactor evidence="1 5">
        <name>Zn(2+)</name>
        <dbReference type="ChEBI" id="CHEBI:29105"/>
    </cofactor>
</comment>
<reference evidence="8" key="2">
    <citation type="submission" date="2020-09" db="EMBL/GenBank/DDBJ databases">
        <authorList>
            <person name="Sun Q."/>
            <person name="Ohkuma M."/>
        </authorList>
    </citation>
    <scope>NUCLEOTIDE SEQUENCE</scope>
    <source>
        <strain evidence="8">JCM 19831</strain>
    </source>
</reference>
<name>A0A917UDP4_9ACTN</name>
<dbReference type="InterPro" id="IPR002328">
    <property type="entry name" value="ADH_Zn_CS"/>
</dbReference>
<feature type="domain" description="Alcohol dehydrogenase-like C-terminal" evidence="6">
    <location>
        <begin position="177"/>
        <end position="280"/>
    </location>
</feature>
<evidence type="ECO:0000259" key="7">
    <source>
        <dbReference type="Pfam" id="PF08240"/>
    </source>
</evidence>
<dbReference type="InterPro" id="IPR013149">
    <property type="entry name" value="ADH-like_C"/>
</dbReference>
<dbReference type="Pfam" id="PF08240">
    <property type="entry name" value="ADH_N"/>
    <property type="match status" value="1"/>
</dbReference>
<dbReference type="SUPFAM" id="SSF50129">
    <property type="entry name" value="GroES-like"/>
    <property type="match status" value="1"/>
</dbReference>
<evidence type="ECO:0000256" key="2">
    <source>
        <dbReference type="ARBA" id="ARBA00022723"/>
    </source>
</evidence>
<evidence type="ECO:0000313" key="8">
    <source>
        <dbReference type="EMBL" id="GGM82727.1"/>
    </source>
</evidence>
<evidence type="ECO:0000256" key="4">
    <source>
        <dbReference type="ARBA" id="ARBA00023002"/>
    </source>
</evidence>
<dbReference type="Gene3D" id="3.90.180.10">
    <property type="entry name" value="Medium-chain alcohol dehydrogenases, catalytic domain"/>
    <property type="match status" value="1"/>
</dbReference>
<dbReference type="SUPFAM" id="SSF51735">
    <property type="entry name" value="NAD(P)-binding Rossmann-fold domains"/>
    <property type="match status" value="1"/>
</dbReference>
<reference evidence="8" key="1">
    <citation type="journal article" date="2014" name="Int. J. Syst. Evol. Microbiol.">
        <title>Complete genome sequence of Corynebacterium casei LMG S-19264T (=DSM 44701T), isolated from a smear-ripened cheese.</title>
        <authorList>
            <consortium name="US DOE Joint Genome Institute (JGI-PGF)"/>
            <person name="Walter F."/>
            <person name="Albersmeier A."/>
            <person name="Kalinowski J."/>
            <person name="Ruckert C."/>
        </authorList>
    </citation>
    <scope>NUCLEOTIDE SEQUENCE</scope>
    <source>
        <strain evidence="8">JCM 19831</strain>
    </source>
</reference>
<dbReference type="RefSeq" id="WP_190257170.1">
    <property type="nucleotide sequence ID" value="NZ_BMPI01000090.1"/>
</dbReference>
<dbReference type="GO" id="GO:0008270">
    <property type="term" value="F:zinc ion binding"/>
    <property type="evidence" value="ECO:0007669"/>
    <property type="project" value="InterPro"/>
</dbReference>
<comment type="similarity">
    <text evidence="5">Belongs to the zinc-containing alcohol dehydrogenase family.</text>
</comment>
<gene>
    <name evidence="8" type="ORF">GCM10007977_100190</name>
</gene>
<dbReference type="AlphaFoldDB" id="A0A917UDP4"/>
<protein>
    <submittedName>
        <fullName evidence="8">Alcohol dehydrogenase</fullName>
    </submittedName>
</protein>
<dbReference type="EMBL" id="BMPI01000090">
    <property type="protein sequence ID" value="GGM82727.1"/>
    <property type="molecule type" value="Genomic_DNA"/>
</dbReference>
<dbReference type="InterPro" id="IPR011032">
    <property type="entry name" value="GroES-like_sf"/>
</dbReference>
<comment type="caution">
    <text evidence="8">The sequence shown here is derived from an EMBL/GenBank/DDBJ whole genome shotgun (WGS) entry which is preliminary data.</text>
</comment>
<dbReference type="Pfam" id="PF00107">
    <property type="entry name" value="ADH_zinc_N"/>
    <property type="match status" value="1"/>
</dbReference>
<keyword evidence="2 5" id="KW-0479">Metal-binding</keyword>
<keyword evidence="9" id="KW-1185">Reference proteome</keyword>
<evidence type="ECO:0000256" key="1">
    <source>
        <dbReference type="ARBA" id="ARBA00001947"/>
    </source>
</evidence>
<keyword evidence="4" id="KW-0560">Oxidoreductase</keyword>
<evidence type="ECO:0000256" key="3">
    <source>
        <dbReference type="ARBA" id="ARBA00022833"/>
    </source>
</evidence>
<evidence type="ECO:0000313" key="9">
    <source>
        <dbReference type="Proteomes" id="UP000642070"/>
    </source>
</evidence>